<dbReference type="InterPro" id="IPR037066">
    <property type="entry name" value="Plug_dom_sf"/>
</dbReference>
<feature type="chain" id="PRO_5047401066" evidence="8">
    <location>
        <begin position="37"/>
        <end position="1128"/>
    </location>
</feature>
<gene>
    <name evidence="10" type="ORF">GCM10023189_20610</name>
</gene>
<evidence type="ECO:0000256" key="3">
    <source>
        <dbReference type="ARBA" id="ARBA00022452"/>
    </source>
</evidence>
<evidence type="ECO:0000256" key="6">
    <source>
        <dbReference type="ARBA" id="ARBA00023237"/>
    </source>
</evidence>
<dbReference type="Gene3D" id="2.60.40.1120">
    <property type="entry name" value="Carboxypeptidase-like, regulatory domain"/>
    <property type="match status" value="1"/>
</dbReference>
<comment type="subcellular location">
    <subcellularLocation>
        <location evidence="1 7">Cell outer membrane</location>
        <topology evidence="1 7">Multi-pass membrane protein</topology>
    </subcellularLocation>
</comment>
<dbReference type="Pfam" id="PF13715">
    <property type="entry name" value="CarbopepD_reg_2"/>
    <property type="match status" value="1"/>
</dbReference>
<organism evidence="10 11">
    <name type="scientific">Nibrella saemangeumensis</name>
    <dbReference type="NCBI Taxonomy" id="1084526"/>
    <lineage>
        <taxon>Bacteria</taxon>
        <taxon>Pseudomonadati</taxon>
        <taxon>Bacteroidota</taxon>
        <taxon>Cytophagia</taxon>
        <taxon>Cytophagales</taxon>
        <taxon>Spirosomataceae</taxon>
        <taxon>Nibrella</taxon>
    </lineage>
</organism>
<dbReference type="InterPro" id="IPR023997">
    <property type="entry name" value="TonB-dep_OMP_SusC/RagA_CS"/>
</dbReference>
<dbReference type="NCBIfam" id="TIGR04057">
    <property type="entry name" value="SusC_RagA_signa"/>
    <property type="match status" value="1"/>
</dbReference>
<evidence type="ECO:0000256" key="1">
    <source>
        <dbReference type="ARBA" id="ARBA00004571"/>
    </source>
</evidence>
<keyword evidence="4 7" id="KW-0812">Transmembrane</keyword>
<evidence type="ECO:0000259" key="9">
    <source>
        <dbReference type="SMART" id="SM00965"/>
    </source>
</evidence>
<evidence type="ECO:0000256" key="4">
    <source>
        <dbReference type="ARBA" id="ARBA00022692"/>
    </source>
</evidence>
<dbReference type="InterPro" id="IPR036942">
    <property type="entry name" value="Beta-barrel_TonB_sf"/>
</dbReference>
<evidence type="ECO:0000313" key="11">
    <source>
        <dbReference type="Proteomes" id="UP001501175"/>
    </source>
</evidence>
<dbReference type="Proteomes" id="UP001501175">
    <property type="component" value="Unassembled WGS sequence"/>
</dbReference>
<feature type="domain" description="Secretin/TonB short N-terminal" evidence="9">
    <location>
        <begin position="69"/>
        <end position="120"/>
    </location>
</feature>
<evidence type="ECO:0000256" key="2">
    <source>
        <dbReference type="ARBA" id="ARBA00022448"/>
    </source>
</evidence>
<evidence type="ECO:0000256" key="8">
    <source>
        <dbReference type="SAM" id="SignalP"/>
    </source>
</evidence>
<comment type="similarity">
    <text evidence="7">Belongs to the TonB-dependent receptor family.</text>
</comment>
<evidence type="ECO:0000256" key="5">
    <source>
        <dbReference type="ARBA" id="ARBA00023136"/>
    </source>
</evidence>
<dbReference type="InterPro" id="IPR039426">
    <property type="entry name" value="TonB-dep_rcpt-like"/>
</dbReference>
<evidence type="ECO:0000313" key="10">
    <source>
        <dbReference type="EMBL" id="GAA4454318.1"/>
    </source>
</evidence>
<keyword evidence="11" id="KW-1185">Reference proteome</keyword>
<dbReference type="InterPro" id="IPR012910">
    <property type="entry name" value="Plug_dom"/>
</dbReference>
<dbReference type="Pfam" id="PF07660">
    <property type="entry name" value="STN"/>
    <property type="match status" value="1"/>
</dbReference>
<keyword evidence="2 7" id="KW-0813">Transport</keyword>
<dbReference type="RefSeq" id="WP_345243171.1">
    <property type="nucleotide sequence ID" value="NZ_BAABHD010000024.1"/>
</dbReference>
<evidence type="ECO:0000256" key="7">
    <source>
        <dbReference type="PROSITE-ProRule" id="PRU01360"/>
    </source>
</evidence>
<name>A0ABP8MSX9_9BACT</name>
<dbReference type="SUPFAM" id="SSF56935">
    <property type="entry name" value="Porins"/>
    <property type="match status" value="1"/>
</dbReference>
<dbReference type="PROSITE" id="PS52016">
    <property type="entry name" value="TONB_DEPENDENT_REC_3"/>
    <property type="match status" value="1"/>
</dbReference>
<dbReference type="Gene3D" id="2.170.130.10">
    <property type="entry name" value="TonB-dependent receptor, plug domain"/>
    <property type="match status" value="1"/>
</dbReference>
<comment type="caution">
    <text evidence="10">The sequence shown here is derived from an EMBL/GenBank/DDBJ whole genome shotgun (WGS) entry which is preliminary data.</text>
</comment>
<dbReference type="InterPro" id="IPR023996">
    <property type="entry name" value="TonB-dep_OMP_SusC/RagA"/>
</dbReference>
<proteinExistence type="inferred from homology"/>
<dbReference type="Pfam" id="PF07715">
    <property type="entry name" value="Plug"/>
    <property type="match status" value="1"/>
</dbReference>
<reference evidence="11" key="1">
    <citation type="journal article" date="2019" name="Int. J. Syst. Evol. Microbiol.">
        <title>The Global Catalogue of Microorganisms (GCM) 10K type strain sequencing project: providing services to taxonomists for standard genome sequencing and annotation.</title>
        <authorList>
            <consortium name="The Broad Institute Genomics Platform"/>
            <consortium name="The Broad Institute Genome Sequencing Center for Infectious Disease"/>
            <person name="Wu L."/>
            <person name="Ma J."/>
        </authorList>
    </citation>
    <scope>NUCLEOTIDE SEQUENCE [LARGE SCALE GENOMIC DNA]</scope>
    <source>
        <strain evidence="11">JCM 17927</strain>
    </source>
</reference>
<dbReference type="SUPFAM" id="SSF49464">
    <property type="entry name" value="Carboxypeptidase regulatory domain-like"/>
    <property type="match status" value="1"/>
</dbReference>
<keyword evidence="8" id="KW-0732">Signal</keyword>
<sequence>MKRIEEDRVTRPPFRNLSFSLLVLLTLIMQFSSAYADDKQEVLNRRITLRVDNKDLKSVLAQIESLANVKFAYSRQSVNVNRPVSLNATQQPLADVLDRLLKPLSITYELVSGRILLSAKESGSSLYRQTSATVLYDIPVSGIVRDARTNEPVPGVNVTLKGTMRGTTTDANGRYQISVSGNGDVLIFSFIGYGTKEEVVGSRTEINVTLTDDQKQLDEVVVTALGVKREERSLGYAVQKVNGSALQTVKGVNVATSLTGRVSGLWVRNSTEFNEGPTLSLRGETPLLVIDGVPYGNMSLSNIPQDDIESIDVLKGPTAAALYGSRGGSGAVIITTKRGATAKELTVSVNSNNMVNAGFLMLPEVQHSYSAGLGGTYDPTDYVWGAKLDIGQKAMQWNPETRQMENMELTSRGKNNFRDFLVPGLISNNNVSVSQRGENGSFRASLTHIYHKGQYPNLKANAINFSLSGEMKVGDKFSLTSQVGYNRKTSPQIFGAGYNNQGYIYNILIWMGTEYDLSKYRDYWLIPNEQQNWHYKAWYDNPYLMAYEKLNGIEQNKMNANLTATYAVFPGAKLIVRPGFDWYQNDETKRNPINILSTRGWDAAGLYSLDKRTGFSFNGDALLTYNKIFGAFGIDALAGGTIYRWTDSDLYSATRGGIVIPGFYSLENSVERPNVGTWTYRKQVNSLFGKATFSFQNRIFVDVTGRNDWSSSMPKNSRSYFYPSVGGSVVLSEFINTLPGWLDFWKLRGSWTMAKTDLGAYATNQTYATTTGDWDNLNSAAYPTTIRGGTVKPETNRTWEIGTSVYFLNKRFKFDAAYFNKYNYNIQRSASISSASGFTSTLININETYVRRGVELSLDATVLKRGSFQWDAAANWSYNHRYFKTLDPTYSADNRWTKEGGRTDTYSGRVWLRDPAGNLIHRANGMPLASDYSYLYGYTDPRFVWGLANSVRWNNFRFGVNFDGRVGGLLNNFSAYKMWDTGSHPDSDNQWRYDEVVNKNKSFVGQGVVVSSGEVKYDNYGNITSDTRQFAKNETKVSYQDYARTYGDGTRGATNATFLKLREVSIGYTIPGGVARRIGARSAMVSLTGQNVWMWARAFRYADPDKADDSQLTSPSVRYVGANVQLTF</sequence>
<keyword evidence="3 7" id="KW-1134">Transmembrane beta strand</keyword>
<protein>
    <submittedName>
        <fullName evidence="10">SusC/RagA family TonB-linked outer membrane protein</fullName>
    </submittedName>
</protein>
<dbReference type="SMART" id="SM00965">
    <property type="entry name" value="STN"/>
    <property type="match status" value="1"/>
</dbReference>
<dbReference type="EMBL" id="BAABHD010000024">
    <property type="protein sequence ID" value="GAA4454318.1"/>
    <property type="molecule type" value="Genomic_DNA"/>
</dbReference>
<dbReference type="InterPro" id="IPR011662">
    <property type="entry name" value="Secretin/TonB_short_N"/>
</dbReference>
<feature type="signal peptide" evidence="8">
    <location>
        <begin position="1"/>
        <end position="36"/>
    </location>
</feature>
<keyword evidence="5 7" id="KW-0472">Membrane</keyword>
<dbReference type="NCBIfam" id="TIGR04056">
    <property type="entry name" value="OMP_RagA_SusC"/>
    <property type="match status" value="1"/>
</dbReference>
<dbReference type="Gene3D" id="2.40.170.20">
    <property type="entry name" value="TonB-dependent receptor, beta-barrel domain"/>
    <property type="match status" value="1"/>
</dbReference>
<keyword evidence="6 7" id="KW-0998">Cell outer membrane</keyword>
<accession>A0ABP8MSX9</accession>
<dbReference type="InterPro" id="IPR008969">
    <property type="entry name" value="CarboxyPept-like_regulatory"/>
</dbReference>